<protein>
    <submittedName>
        <fullName evidence="2">CHAT domain-containing protein</fullName>
    </submittedName>
</protein>
<evidence type="ECO:0000259" key="1">
    <source>
        <dbReference type="Pfam" id="PF12770"/>
    </source>
</evidence>
<reference evidence="2" key="1">
    <citation type="submission" date="2022-11" db="EMBL/GenBank/DDBJ databases">
        <title>Lacinutrix neustonica HL-RS19T sp. nov., isolated from the surface microlayer sample of brackish Lake Shihwa.</title>
        <authorList>
            <person name="Choi J.Y."/>
            <person name="Hwang C.Y."/>
        </authorList>
    </citation>
    <scope>NUCLEOTIDE SEQUENCE</scope>
    <source>
        <strain evidence="2">HL-RS19</strain>
    </source>
</reference>
<evidence type="ECO:0000313" key="3">
    <source>
        <dbReference type="Proteomes" id="UP001164705"/>
    </source>
</evidence>
<proteinExistence type="predicted"/>
<dbReference type="InterPro" id="IPR011990">
    <property type="entry name" value="TPR-like_helical_dom_sf"/>
</dbReference>
<dbReference type="InterPro" id="IPR024983">
    <property type="entry name" value="CHAT_dom"/>
</dbReference>
<dbReference type="Proteomes" id="UP001164705">
    <property type="component" value="Chromosome"/>
</dbReference>
<dbReference type="EMBL" id="CP113088">
    <property type="protein sequence ID" value="WAC03626.1"/>
    <property type="molecule type" value="Genomic_DNA"/>
</dbReference>
<organism evidence="2 3">
    <name type="scientific">Lacinutrix neustonica</name>
    <dbReference type="NCBI Taxonomy" id="2980107"/>
    <lineage>
        <taxon>Bacteria</taxon>
        <taxon>Pseudomonadati</taxon>
        <taxon>Bacteroidota</taxon>
        <taxon>Flavobacteriia</taxon>
        <taxon>Flavobacteriales</taxon>
        <taxon>Flavobacteriaceae</taxon>
        <taxon>Lacinutrix</taxon>
    </lineage>
</organism>
<keyword evidence="3" id="KW-1185">Reference proteome</keyword>
<gene>
    <name evidence="2" type="ORF">N7U66_09285</name>
</gene>
<dbReference type="AlphaFoldDB" id="A0A9E8MYC7"/>
<dbReference type="RefSeq" id="WP_267678261.1">
    <property type="nucleotide sequence ID" value="NZ_CP113088.1"/>
</dbReference>
<dbReference type="KEGG" id="lnu:N7U66_09285"/>
<name>A0A9E8MYC7_9FLAO</name>
<accession>A0A9E8MYC7</accession>
<dbReference type="SUPFAM" id="SSF48452">
    <property type="entry name" value="TPR-like"/>
    <property type="match status" value="1"/>
</dbReference>
<feature type="domain" description="CHAT" evidence="1">
    <location>
        <begin position="367"/>
        <end position="439"/>
    </location>
</feature>
<dbReference type="Pfam" id="PF12770">
    <property type="entry name" value="CHAT"/>
    <property type="match status" value="1"/>
</dbReference>
<evidence type="ECO:0000313" key="2">
    <source>
        <dbReference type="EMBL" id="WAC03626.1"/>
    </source>
</evidence>
<sequence>MFYKNELNYDFKKSQEYFTKFLKKATADKNSEMIFKASNNLAVLYNIEKKDSALYYITNGIKYAKEDLTLARLYVNKAEYYFNKNDTGNAIKTLQSALQLTLPTKTDSAITFSPSFKTLTASKHPSLSTLALKNKAKYILEDNELSKNQELLQLAYQSISLADRMIDFIRIESLENDSKLLRQEAASNIYMLGVKACYKLNKPNEAFYFIEKNRALLLLENIKNKTNSSLPAAILQQEQEYKKRIYALENQLNLTESSALKNEYHSLKIDYNNFIKSLEVSYPAYYNAKQNIHVENIASIKEVLDDHTTILEYIINKEHGFLLIITKDNTRLLDLGDTKNLETKINEYLKRIRHPLKTSEELENYNKTAHYLYNTLLPIKDPTILKNKLVIIPDYTLQNLPFESLKNNDKYLIEDFEISYAYSLTFLNSNKSIKREAPQSFIGFAPSHLITIIYKPCLAVRLKLLL</sequence>